<protein>
    <recommendedName>
        <fullName evidence="1">DUF7715 domain-containing protein</fullName>
    </recommendedName>
</protein>
<dbReference type="Proteomes" id="UP000635245">
    <property type="component" value="Unassembled WGS sequence"/>
</dbReference>
<feature type="domain" description="DUF7715" evidence="1">
    <location>
        <begin position="2"/>
        <end position="125"/>
    </location>
</feature>
<name>A0A934QX69_9PSEU</name>
<dbReference type="InterPro" id="IPR056132">
    <property type="entry name" value="DUF7715"/>
</dbReference>
<evidence type="ECO:0000313" key="2">
    <source>
        <dbReference type="EMBL" id="MBK1786938.1"/>
    </source>
</evidence>
<keyword evidence="3" id="KW-1185">Reference proteome</keyword>
<evidence type="ECO:0000259" key="1">
    <source>
        <dbReference type="Pfam" id="PF24831"/>
    </source>
</evidence>
<dbReference type="Pfam" id="PF24831">
    <property type="entry name" value="DUF7715"/>
    <property type="match status" value="1"/>
</dbReference>
<gene>
    <name evidence="2" type="ORF">JHE00_21655</name>
</gene>
<sequence length="127" mass="13820">MVKVLVATARTQGARPDDYHRCVEGELVWIAPMCAKDRHDPDGGCGCGRGFAGLNSHGATTTAMVRTVPLDRADYIEAIRSSLDWQGFDSVLSPEIADALLELSGELPEGAVVEHRLEYVQVRERAP</sequence>
<evidence type="ECO:0000313" key="3">
    <source>
        <dbReference type="Proteomes" id="UP000635245"/>
    </source>
</evidence>
<proteinExistence type="predicted"/>
<organism evidence="2 3">
    <name type="scientific">Prauserella cavernicola</name>
    <dbReference type="NCBI Taxonomy" id="2800127"/>
    <lineage>
        <taxon>Bacteria</taxon>
        <taxon>Bacillati</taxon>
        <taxon>Actinomycetota</taxon>
        <taxon>Actinomycetes</taxon>
        <taxon>Pseudonocardiales</taxon>
        <taxon>Pseudonocardiaceae</taxon>
        <taxon>Prauserella</taxon>
    </lineage>
</organism>
<dbReference type="RefSeq" id="WP_200320953.1">
    <property type="nucleotide sequence ID" value="NZ_JAENJH010000005.1"/>
</dbReference>
<comment type="caution">
    <text evidence="2">The sequence shown here is derived from an EMBL/GenBank/DDBJ whole genome shotgun (WGS) entry which is preliminary data.</text>
</comment>
<reference evidence="2" key="1">
    <citation type="submission" date="2020-12" db="EMBL/GenBank/DDBJ databases">
        <title>Prauserella sp. ASG 168, a novel actinomycete isolated from cave rock.</title>
        <authorList>
            <person name="Suriyachadkun C."/>
        </authorList>
    </citation>
    <scope>NUCLEOTIDE SEQUENCE</scope>
    <source>
        <strain evidence="2">ASG 168</strain>
    </source>
</reference>
<dbReference type="AlphaFoldDB" id="A0A934QX69"/>
<dbReference type="EMBL" id="JAENJH010000005">
    <property type="protein sequence ID" value="MBK1786938.1"/>
    <property type="molecule type" value="Genomic_DNA"/>
</dbReference>
<accession>A0A934QX69</accession>